<protein>
    <submittedName>
        <fullName evidence="1">Uncharacterized protein</fullName>
    </submittedName>
</protein>
<reference evidence="1 2" key="1">
    <citation type="submission" date="2014-06" db="EMBL/GenBank/DDBJ databases">
        <authorList>
            <consortium name="DOE Joint Genome Institute"/>
            <person name="Kuo A."/>
            <person name="Kohler A."/>
            <person name="Nagy L.G."/>
            <person name="Floudas D."/>
            <person name="Copeland A."/>
            <person name="Barry K.W."/>
            <person name="Cichocki N."/>
            <person name="Veneault-Fourrey C."/>
            <person name="LaButti K."/>
            <person name="Lindquist E.A."/>
            <person name="Lipzen A."/>
            <person name="Lundell T."/>
            <person name="Morin E."/>
            <person name="Murat C."/>
            <person name="Sun H."/>
            <person name="Tunlid A."/>
            <person name="Henrissat B."/>
            <person name="Grigoriev I.V."/>
            <person name="Hibbett D.S."/>
            <person name="Martin F."/>
            <person name="Nordberg H.P."/>
            <person name="Cantor M.N."/>
            <person name="Hua S.X."/>
        </authorList>
    </citation>
    <scope>NUCLEOTIDE SEQUENCE [LARGE SCALE GENOMIC DNA]</scope>
    <source>
        <strain evidence="1 2">ATCC 200175</strain>
    </source>
</reference>
<evidence type="ECO:0000313" key="1">
    <source>
        <dbReference type="EMBL" id="KIJ06996.1"/>
    </source>
</evidence>
<dbReference type="AlphaFoldDB" id="A0A0C9TI58"/>
<evidence type="ECO:0000313" key="2">
    <source>
        <dbReference type="Proteomes" id="UP000053647"/>
    </source>
</evidence>
<accession>A0A0C9TI58</accession>
<name>A0A0C9TI58_PAXIN</name>
<organism evidence="1 2">
    <name type="scientific">Paxillus involutus ATCC 200175</name>
    <dbReference type="NCBI Taxonomy" id="664439"/>
    <lineage>
        <taxon>Eukaryota</taxon>
        <taxon>Fungi</taxon>
        <taxon>Dikarya</taxon>
        <taxon>Basidiomycota</taxon>
        <taxon>Agaricomycotina</taxon>
        <taxon>Agaricomycetes</taxon>
        <taxon>Agaricomycetidae</taxon>
        <taxon>Boletales</taxon>
        <taxon>Paxilineae</taxon>
        <taxon>Paxillaceae</taxon>
        <taxon>Paxillus</taxon>
    </lineage>
</organism>
<keyword evidence="2" id="KW-1185">Reference proteome</keyword>
<reference evidence="2" key="2">
    <citation type="submission" date="2015-01" db="EMBL/GenBank/DDBJ databases">
        <title>Evolutionary Origins and Diversification of the Mycorrhizal Mutualists.</title>
        <authorList>
            <consortium name="DOE Joint Genome Institute"/>
            <consortium name="Mycorrhizal Genomics Consortium"/>
            <person name="Kohler A."/>
            <person name="Kuo A."/>
            <person name="Nagy L.G."/>
            <person name="Floudas D."/>
            <person name="Copeland A."/>
            <person name="Barry K.W."/>
            <person name="Cichocki N."/>
            <person name="Veneault-Fourrey C."/>
            <person name="LaButti K."/>
            <person name="Lindquist E.A."/>
            <person name="Lipzen A."/>
            <person name="Lundell T."/>
            <person name="Morin E."/>
            <person name="Murat C."/>
            <person name="Riley R."/>
            <person name="Ohm R."/>
            <person name="Sun H."/>
            <person name="Tunlid A."/>
            <person name="Henrissat B."/>
            <person name="Grigoriev I.V."/>
            <person name="Hibbett D.S."/>
            <person name="Martin F."/>
        </authorList>
    </citation>
    <scope>NUCLEOTIDE SEQUENCE [LARGE SCALE GENOMIC DNA]</scope>
    <source>
        <strain evidence="2">ATCC 200175</strain>
    </source>
</reference>
<dbReference type="EMBL" id="KN820060">
    <property type="protein sequence ID" value="KIJ06996.1"/>
    <property type="molecule type" value="Genomic_DNA"/>
</dbReference>
<gene>
    <name evidence="1" type="ORF">PAXINDRAFT_19801</name>
</gene>
<proteinExistence type="predicted"/>
<sequence>MTDSRTMILRVFSHRAIPKPLQRHSDPLSYASRAPLIAAILLAVLGTKQLEHEIWDGEPGEAMQASIKCDDRPGSLGMVRNWQRQQVMATFASGTGTLEGKT</sequence>
<dbReference type="HOGENOM" id="CLU_2278335_0_0_1"/>
<dbReference type="Proteomes" id="UP000053647">
    <property type="component" value="Unassembled WGS sequence"/>
</dbReference>